<dbReference type="EMBL" id="GGEC01008052">
    <property type="protein sequence ID" value="MBW88535.1"/>
    <property type="molecule type" value="Transcribed_RNA"/>
</dbReference>
<reference evidence="1" key="1">
    <citation type="submission" date="2018-02" db="EMBL/GenBank/DDBJ databases">
        <title>Rhizophora mucronata_Transcriptome.</title>
        <authorList>
            <person name="Meera S.P."/>
            <person name="Sreeshan A."/>
            <person name="Augustine A."/>
        </authorList>
    </citation>
    <scope>NUCLEOTIDE SEQUENCE</scope>
    <source>
        <tissue evidence="1">Leaf</tissue>
    </source>
</reference>
<accession>A0A2P2J500</accession>
<proteinExistence type="predicted"/>
<protein>
    <submittedName>
        <fullName evidence="1">Uncharacterized protein</fullName>
    </submittedName>
</protein>
<name>A0A2P2J500_RHIMU</name>
<organism evidence="1">
    <name type="scientific">Rhizophora mucronata</name>
    <name type="common">Asiatic mangrove</name>
    <dbReference type="NCBI Taxonomy" id="61149"/>
    <lineage>
        <taxon>Eukaryota</taxon>
        <taxon>Viridiplantae</taxon>
        <taxon>Streptophyta</taxon>
        <taxon>Embryophyta</taxon>
        <taxon>Tracheophyta</taxon>
        <taxon>Spermatophyta</taxon>
        <taxon>Magnoliopsida</taxon>
        <taxon>eudicotyledons</taxon>
        <taxon>Gunneridae</taxon>
        <taxon>Pentapetalae</taxon>
        <taxon>rosids</taxon>
        <taxon>fabids</taxon>
        <taxon>Malpighiales</taxon>
        <taxon>Rhizophoraceae</taxon>
        <taxon>Rhizophora</taxon>
    </lineage>
</organism>
<evidence type="ECO:0000313" key="1">
    <source>
        <dbReference type="EMBL" id="MBW88535.1"/>
    </source>
</evidence>
<sequence>MVYFGNIIRLTLFSG</sequence>